<dbReference type="EC" id="6.3.4.19" evidence="7"/>
<dbReference type="GO" id="GO:0005737">
    <property type="term" value="C:cytoplasm"/>
    <property type="evidence" value="ECO:0007669"/>
    <property type="project" value="UniProtKB-SubCell"/>
</dbReference>
<evidence type="ECO:0000256" key="5">
    <source>
        <dbReference type="ARBA" id="ARBA00022840"/>
    </source>
</evidence>
<dbReference type="SUPFAM" id="SSF52402">
    <property type="entry name" value="Adenine nucleotide alpha hydrolases-like"/>
    <property type="match status" value="1"/>
</dbReference>
<dbReference type="EMBL" id="CP034412">
    <property type="protein sequence ID" value="QCY45875.1"/>
    <property type="molecule type" value="Genomic_DNA"/>
</dbReference>
<feature type="binding site" evidence="7">
    <location>
        <begin position="26"/>
        <end position="31"/>
    </location>
    <ligand>
        <name>ATP</name>
        <dbReference type="ChEBI" id="CHEBI:30616"/>
    </ligand>
</feature>
<evidence type="ECO:0000259" key="8">
    <source>
        <dbReference type="Pfam" id="PF01171"/>
    </source>
</evidence>
<dbReference type="InterPro" id="IPR015262">
    <property type="entry name" value="tRNA_Ile_lys_synt_subst-bd"/>
</dbReference>
<dbReference type="RefSeq" id="WP_246049665.1">
    <property type="nucleotide sequence ID" value="NZ_CP034412.1"/>
</dbReference>
<dbReference type="NCBIfam" id="TIGR02432">
    <property type="entry name" value="lysidine_TilS_N"/>
    <property type="match status" value="1"/>
</dbReference>
<dbReference type="AlphaFoldDB" id="A0A5B7WRD0"/>
<dbReference type="InterPro" id="IPR012795">
    <property type="entry name" value="tRNA_Ile_lys_synt_N"/>
</dbReference>
<gene>
    <name evidence="7 10" type="primary">tilS</name>
    <name evidence="10" type="ORF">GcLGCM259_0082</name>
</gene>
<comment type="function">
    <text evidence="7">Ligates lysine onto the cytidine present at position 34 of the AUA codon-specific tRNA(Ile) that contains the anticodon CAU, in an ATP-dependent manner. Cytidine is converted to lysidine, thus changing the amino acid specificity of the tRNA from methionine to isoleucine.</text>
</comment>
<keyword evidence="1 7" id="KW-0963">Cytoplasm</keyword>
<dbReference type="PANTHER" id="PTHR43033:SF1">
    <property type="entry name" value="TRNA(ILE)-LYSIDINE SYNTHASE-RELATED"/>
    <property type="match status" value="1"/>
</dbReference>
<dbReference type="Gene3D" id="3.40.50.620">
    <property type="entry name" value="HUPs"/>
    <property type="match status" value="1"/>
</dbReference>
<sequence length="316" mass="33769">MSSALSQARIAIQRQVGGQFVLLGVSGGSDSLGMAVAAAELVRAGKLRAGAVIVDHQLAAGSDAVARQAAETCRSLGLDPVLVRQVSTAADEASARHARYQQFEHALGATGAQALLLAHTLDDQAEQVLLGLLRGSGTRSLAGIRAVRGPYRRPLLGLRREQLEQICRQASVNWWQDPSNTDVRYRRNQIRHRVLPVLVRELGAHLPQALAGTAELAAQDADALDEWAAQSYRQLADGHRLPLRGLRELPPAISSRVLRLAVRAAGGTNPSRERTAALQQLAGLGTAPSRSAGPVQLEGEIYAYRRGPVIVFTRPG</sequence>
<evidence type="ECO:0000259" key="9">
    <source>
        <dbReference type="Pfam" id="PF09179"/>
    </source>
</evidence>
<protein>
    <recommendedName>
        <fullName evidence="7">tRNA(Ile)-lysidine synthase</fullName>
        <ecNumber evidence="7">6.3.4.19</ecNumber>
    </recommendedName>
    <alternativeName>
        <fullName evidence="7">tRNA(Ile)-2-lysyl-cytidine synthase</fullName>
    </alternativeName>
    <alternativeName>
        <fullName evidence="7">tRNA(Ile)-lysidine synthetase</fullName>
    </alternativeName>
</protein>
<dbReference type="KEGG" id="gcr:GcLGCM259_0082"/>
<dbReference type="Pfam" id="PF09179">
    <property type="entry name" value="TilS"/>
    <property type="match status" value="1"/>
</dbReference>
<feature type="domain" description="tRNA(Ile)-lysidine/2-thiocytidine synthase N-terminal" evidence="8">
    <location>
        <begin position="21"/>
        <end position="193"/>
    </location>
</feature>
<evidence type="ECO:0000313" key="10">
    <source>
        <dbReference type="EMBL" id="QCY45875.1"/>
    </source>
</evidence>
<dbReference type="PANTHER" id="PTHR43033">
    <property type="entry name" value="TRNA(ILE)-LYSIDINE SYNTHASE-RELATED"/>
    <property type="match status" value="1"/>
</dbReference>
<evidence type="ECO:0000256" key="4">
    <source>
        <dbReference type="ARBA" id="ARBA00022741"/>
    </source>
</evidence>
<dbReference type="InterPro" id="IPR012094">
    <property type="entry name" value="tRNA_Ile_lys_synt"/>
</dbReference>
<keyword evidence="2 7" id="KW-0436">Ligase</keyword>
<dbReference type="InterPro" id="IPR011063">
    <property type="entry name" value="TilS/TtcA_N"/>
</dbReference>
<feature type="domain" description="tRNA(Ile)-lysidine synthase substrate-binding" evidence="9">
    <location>
        <begin position="241"/>
        <end position="298"/>
    </location>
</feature>
<dbReference type="GO" id="GO:0005524">
    <property type="term" value="F:ATP binding"/>
    <property type="evidence" value="ECO:0007669"/>
    <property type="project" value="UniProtKB-UniRule"/>
</dbReference>
<evidence type="ECO:0000256" key="3">
    <source>
        <dbReference type="ARBA" id="ARBA00022694"/>
    </source>
</evidence>
<evidence type="ECO:0000256" key="7">
    <source>
        <dbReference type="HAMAP-Rule" id="MF_01161"/>
    </source>
</evidence>
<dbReference type="GO" id="GO:0032267">
    <property type="term" value="F:tRNA(Ile)-lysidine synthase activity"/>
    <property type="evidence" value="ECO:0007669"/>
    <property type="project" value="UniProtKB-EC"/>
</dbReference>
<dbReference type="InterPro" id="IPR014729">
    <property type="entry name" value="Rossmann-like_a/b/a_fold"/>
</dbReference>
<dbReference type="GO" id="GO:0006400">
    <property type="term" value="P:tRNA modification"/>
    <property type="evidence" value="ECO:0007669"/>
    <property type="project" value="UniProtKB-UniRule"/>
</dbReference>
<proteinExistence type="inferred from homology"/>
<dbReference type="Proteomes" id="UP000307000">
    <property type="component" value="Chromosome"/>
</dbReference>
<organism evidence="10 11">
    <name type="scientific">Glutamicibacter creatinolyticus</name>
    <dbReference type="NCBI Taxonomy" id="162496"/>
    <lineage>
        <taxon>Bacteria</taxon>
        <taxon>Bacillati</taxon>
        <taxon>Actinomycetota</taxon>
        <taxon>Actinomycetes</taxon>
        <taxon>Micrococcales</taxon>
        <taxon>Micrococcaceae</taxon>
        <taxon>Glutamicibacter</taxon>
    </lineage>
</organism>
<dbReference type="SUPFAM" id="SSF82829">
    <property type="entry name" value="MesJ substrate recognition domain-like"/>
    <property type="match status" value="1"/>
</dbReference>
<reference evidence="10 11" key="1">
    <citation type="submission" date="2018-12" db="EMBL/GenBank/DDBJ databases">
        <title>Complete Genome Sequence of Glutamicibacter creatinolyticus strain LGCM259,isolated from an abscess of a 12-year-old mare in Italy.</title>
        <authorList>
            <person name="Santos R.G."/>
            <person name="Silva A.L."/>
            <person name="Seyffert N."/>
            <person name="Castro T.L.P."/>
            <person name="Attili A.R."/>
            <person name="Rifici C."/>
            <person name="Mazzullo G."/>
            <person name="Brenig B."/>
            <person name="Venanzi F."/>
            <person name="Azevedo V."/>
        </authorList>
    </citation>
    <scope>NUCLEOTIDE SEQUENCE [LARGE SCALE GENOMIC DNA]</scope>
    <source>
        <strain evidence="10 11">LGCM 259</strain>
    </source>
</reference>
<comment type="similarity">
    <text evidence="7">Belongs to the tRNA(Ile)-lysidine synthase family.</text>
</comment>
<comment type="domain">
    <text evidence="7">The N-terminal region contains the highly conserved SGGXDS motif, predicted to be a P-loop motif involved in ATP binding.</text>
</comment>
<keyword evidence="3 7" id="KW-0819">tRNA processing</keyword>
<keyword evidence="4 7" id="KW-0547">Nucleotide-binding</keyword>
<dbReference type="Gene3D" id="1.20.59.20">
    <property type="match status" value="1"/>
</dbReference>
<dbReference type="HAMAP" id="MF_01161">
    <property type="entry name" value="tRNA_Ile_lys_synt"/>
    <property type="match status" value="1"/>
</dbReference>
<dbReference type="Pfam" id="PF01171">
    <property type="entry name" value="ATP_bind_3"/>
    <property type="match status" value="1"/>
</dbReference>
<comment type="catalytic activity">
    <reaction evidence="6 7">
        <text>cytidine(34) in tRNA(Ile2) + L-lysine + ATP = lysidine(34) in tRNA(Ile2) + AMP + diphosphate + H(+)</text>
        <dbReference type="Rhea" id="RHEA:43744"/>
        <dbReference type="Rhea" id="RHEA-COMP:10625"/>
        <dbReference type="Rhea" id="RHEA-COMP:10670"/>
        <dbReference type="ChEBI" id="CHEBI:15378"/>
        <dbReference type="ChEBI" id="CHEBI:30616"/>
        <dbReference type="ChEBI" id="CHEBI:32551"/>
        <dbReference type="ChEBI" id="CHEBI:33019"/>
        <dbReference type="ChEBI" id="CHEBI:82748"/>
        <dbReference type="ChEBI" id="CHEBI:83665"/>
        <dbReference type="ChEBI" id="CHEBI:456215"/>
        <dbReference type="EC" id="6.3.4.19"/>
    </reaction>
</comment>
<accession>A0A5B7WRD0</accession>
<evidence type="ECO:0000256" key="6">
    <source>
        <dbReference type="ARBA" id="ARBA00048539"/>
    </source>
</evidence>
<name>A0A5B7WRD0_9MICC</name>
<keyword evidence="11" id="KW-1185">Reference proteome</keyword>
<dbReference type="CDD" id="cd01992">
    <property type="entry name" value="TilS_N"/>
    <property type="match status" value="1"/>
</dbReference>
<evidence type="ECO:0000256" key="2">
    <source>
        <dbReference type="ARBA" id="ARBA00022598"/>
    </source>
</evidence>
<comment type="subcellular location">
    <subcellularLocation>
        <location evidence="7">Cytoplasm</location>
    </subcellularLocation>
</comment>
<evidence type="ECO:0000313" key="11">
    <source>
        <dbReference type="Proteomes" id="UP000307000"/>
    </source>
</evidence>
<evidence type="ECO:0000256" key="1">
    <source>
        <dbReference type="ARBA" id="ARBA00022490"/>
    </source>
</evidence>
<keyword evidence="5 7" id="KW-0067">ATP-binding</keyword>